<sequence>MENTIINYYNTYDEDGRFFRNNGHQIELITSMIYFKRFFKKGSFILDGCAGTGNYSFKLAELGHKVIAGDIVPHNVDIIRDKQNKNPMLNDIYTGSITNLTRFESEIFDVVLCMGAFYHMGDEERKIAMAECLRVLKPKGLLVISYINNTAVSVYSLNSSDKLENIEEAVTWYNNKTKDGVFLHMSPLEIEQIAKIYNTKIVAHIATDGIGYLLSSKINQANKEDFEKWIQFHLQTCEDKSLLGYSLHGLAILEKV</sequence>
<protein>
    <submittedName>
        <fullName evidence="5">Methyltransferase domain-containing protein</fullName>
    </submittedName>
</protein>
<dbReference type="STRING" id="1121291.SAMN02745134_00615"/>
<dbReference type="AlphaFoldDB" id="A0A1W1X3T3"/>
<dbReference type="PANTHER" id="PTHR43464:SF19">
    <property type="entry name" value="UBIQUINONE BIOSYNTHESIS O-METHYLTRANSFERASE, MITOCHONDRIAL"/>
    <property type="match status" value="1"/>
</dbReference>
<dbReference type="EMBL" id="FWXH01000002">
    <property type="protein sequence ID" value="SMC18614.1"/>
    <property type="molecule type" value="Genomic_DNA"/>
</dbReference>
<dbReference type="PANTHER" id="PTHR43464">
    <property type="entry name" value="METHYLTRANSFERASE"/>
    <property type="match status" value="1"/>
</dbReference>
<dbReference type="Proteomes" id="UP000192468">
    <property type="component" value="Unassembled WGS sequence"/>
</dbReference>
<evidence type="ECO:0000256" key="1">
    <source>
        <dbReference type="ARBA" id="ARBA00022603"/>
    </source>
</evidence>
<name>A0A1W1X3T3_9CLOT</name>
<dbReference type="InterPro" id="IPR013216">
    <property type="entry name" value="Methyltransf_11"/>
</dbReference>
<keyword evidence="1 5" id="KW-0489">Methyltransferase</keyword>
<reference evidence="5 6" key="1">
    <citation type="submission" date="2017-04" db="EMBL/GenBank/DDBJ databases">
        <authorList>
            <person name="Afonso C.L."/>
            <person name="Miller P.J."/>
            <person name="Scott M.A."/>
            <person name="Spackman E."/>
            <person name="Goraichik I."/>
            <person name="Dimitrov K.M."/>
            <person name="Suarez D.L."/>
            <person name="Swayne D.E."/>
        </authorList>
    </citation>
    <scope>NUCLEOTIDE SEQUENCE [LARGE SCALE GENOMIC DNA]</scope>
    <source>
        <strain evidence="5 6">DSM 12555</strain>
    </source>
</reference>
<evidence type="ECO:0000313" key="6">
    <source>
        <dbReference type="Proteomes" id="UP000192468"/>
    </source>
</evidence>
<evidence type="ECO:0000313" key="5">
    <source>
        <dbReference type="EMBL" id="SMC18614.1"/>
    </source>
</evidence>
<evidence type="ECO:0000259" key="4">
    <source>
        <dbReference type="Pfam" id="PF08241"/>
    </source>
</evidence>
<dbReference type="Pfam" id="PF08241">
    <property type="entry name" value="Methyltransf_11"/>
    <property type="match status" value="1"/>
</dbReference>
<dbReference type="GO" id="GO:0008757">
    <property type="term" value="F:S-adenosylmethionine-dependent methyltransferase activity"/>
    <property type="evidence" value="ECO:0007669"/>
    <property type="project" value="InterPro"/>
</dbReference>
<organism evidence="5 6">
    <name type="scientific">Clostridium acidisoli DSM 12555</name>
    <dbReference type="NCBI Taxonomy" id="1121291"/>
    <lineage>
        <taxon>Bacteria</taxon>
        <taxon>Bacillati</taxon>
        <taxon>Bacillota</taxon>
        <taxon>Clostridia</taxon>
        <taxon>Eubacteriales</taxon>
        <taxon>Clostridiaceae</taxon>
        <taxon>Clostridium</taxon>
    </lineage>
</organism>
<proteinExistence type="predicted"/>
<accession>A0A1W1X3T3</accession>
<keyword evidence="2 5" id="KW-0808">Transferase</keyword>
<keyword evidence="6" id="KW-1185">Reference proteome</keyword>
<evidence type="ECO:0000256" key="3">
    <source>
        <dbReference type="ARBA" id="ARBA00022691"/>
    </source>
</evidence>
<dbReference type="OrthoDB" id="9810615at2"/>
<feature type="domain" description="Methyltransferase type 11" evidence="4">
    <location>
        <begin position="48"/>
        <end position="144"/>
    </location>
</feature>
<dbReference type="SUPFAM" id="SSF53335">
    <property type="entry name" value="S-adenosyl-L-methionine-dependent methyltransferases"/>
    <property type="match status" value="1"/>
</dbReference>
<dbReference type="CDD" id="cd02440">
    <property type="entry name" value="AdoMet_MTases"/>
    <property type="match status" value="1"/>
</dbReference>
<dbReference type="InterPro" id="IPR029063">
    <property type="entry name" value="SAM-dependent_MTases_sf"/>
</dbReference>
<gene>
    <name evidence="5" type="ORF">SAMN02745134_00615</name>
</gene>
<dbReference type="Gene3D" id="3.40.50.150">
    <property type="entry name" value="Vaccinia Virus protein VP39"/>
    <property type="match status" value="1"/>
</dbReference>
<keyword evidence="3" id="KW-0949">S-adenosyl-L-methionine</keyword>
<dbReference type="RefSeq" id="WP_084113798.1">
    <property type="nucleotide sequence ID" value="NZ_FWXH01000002.1"/>
</dbReference>
<evidence type="ECO:0000256" key="2">
    <source>
        <dbReference type="ARBA" id="ARBA00022679"/>
    </source>
</evidence>
<dbReference type="GO" id="GO:0032259">
    <property type="term" value="P:methylation"/>
    <property type="evidence" value="ECO:0007669"/>
    <property type="project" value="UniProtKB-KW"/>
</dbReference>